<dbReference type="InterPro" id="IPR017850">
    <property type="entry name" value="Alkaline_phosphatase_core_sf"/>
</dbReference>
<comment type="caution">
    <text evidence="2">The sequence shown here is derived from an EMBL/GenBank/DDBJ whole genome shotgun (WGS) entry which is preliminary data.</text>
</comment>
<accession>X6NGZ6</accession>
<keyword evidence="1" id="KW-0378">Hydrolase</keyword>
<dbReference type="GO" id="GO:0016788">
    <property type="term" value="F:hydrolase activity, acting on ester bonds"/>
    <property type="evidence" value="ECO:0007669"/>
    <property type="project" value="InterPro"/>
</dbReference>
<sequence length="214" mass="24183">HPDHDVRHGEQLMKRVYESLRQSPIWEDSLLLIFYDEHGGFFDHVPPPLAVSPDGRVATDVSPPFNFTRYGIRIPAVLVSPYISKGTLANRADPSSLSQYSHSSLPHTMREQFAPDYPPFNDREDIALTFENLLDLDYPRQDCPTKLPDVPSSPSSFEMYPIGSQPVSDFQLNLAYSIAPLCGASHQDIEEHSKNQEILGRFLMDCTEFFVKSG</sequence>
<dbReference type="InterPro" id="IPR007312">
    <property type="entry name" value="Phosphoesterase"/>
</dbReference>
<reference evidence="2 3" key="1">
    <citation type="journal article" date="2013" name="Curr. Biol.">
        <title>The Genome of the Foraminiferan Reticulomyxa filosa.</title>
        <authorList>
            <person name="Glockner G."/>
            <person name="Hulsmann N."/>
            <person name="Schleicher M."/>
            <person name="Noegel A.A."/>
            <person name="Eichinger L."/>
            <person name="Gallinger C."/>
            <person name="Pawlowski J."/>
            <person name="Sierra R."/>
            <person name="Euteneuer U."/>
            <person name="Pillet L."/>
            <person name="Moustafa A."/>
            <person name="Platzer M."/>
            <person name="Groth M."/>
            <person name="Szafranski K."/>
            <person name="Schliwa M."/>
        </authorList>
    </citation>
    <scope>NUCLEOTIDE SEQUENCE [LARGE SCALE GENOMIC DNA]</scope>
</reference>
<dbReference type="PANTHER" id="PTHR31956:SF2">
    <property type="entry name" value="NON-SPECIFIC PHOSPHOLIPASE C6"/>
    <property type="match status" value="1"/>
</dbReference>
<name>X6NGZ6_RETFI</name>
<dbReference type="Gene3D" id="3.40.720.10">
    <property type="entry name" value="Alkaline Phosphatase, subunit A"/>
    <property type="match status" value="1"/>
</dbReference>
<dbReference type="OrthoDB" id="5135119at2759"/>
<dbReference type="AlphaFoldDB" id="X6NGZ6"/>
<dbReference type="EMBL" id="ASPP01009092">
    <property type="protein sequence ID" value="ETO24632.1"/>
    <property type="molecule type" value="Genomic_DNA"/>
</dbReference>
<protein>
    <submittedName>
        <fullName evidence="2">Phosphoesterase family protein</fullName>
    </submittedName>
</protein>
<organism evidence="2 3">
    <name type="scientific">Reticulomyxa filosa</name>
    <dbReference type="NCBI Taxonomy" id="46433"/>
    <lineage>
        <taxon>Eukaryota</taxon>
        <taxon>Sar</taxon>
        <taxon>Rhizaria</taxon>
        <taxon>Retaria</taxon>
        <taxon>Foraminifera</taxon>
        <taxon>Monothalamids</taxon>
        <taxon>Reticulomyxidae</taxon>
        <taxon>Reticulomyxa</taxon>
    </lineage>
</organism>
<gene>
    <name evidence="2" type="ORF">RFI_12525</name>
</gene>
<feature type="non-terminal residue" evidence="2">
    <location>
        <position position="1"/>
    </location>
</feature>
<proteinExistence type="predicted"/>
<evidence type="ECO:0000256" key="1">
    <source>
        <dbReference type="ARBA" id="ARBA00022801"/>
    </source>
</evidence>
<evidence type="ECO:0000313" key="3">
    <source>
        <dbReference type="Proteomes" id="UP000023152"/>
    </source>
</evidence>
<dbReference type="PANTHER" id="PTHR31956">
    <property type="entry name" value="NON-SPECIFIC PHOSPHOLIPASE C4-RELATED"/>
    <property type="match status" value="1"/>
</dbReference>
<keyword evidence="3" id="KW-1185">Reference proteome</keyword>
<evidence type="ECO:0000313" key="2">
    <source>
        <dbReference type="EMBL" id="ETO24632.1"/>
    </source>
</evidence>
<dbReference type="Proteomes" id="UP000023152">
    <property type="component" value="Unassembled WGS sequence"/>
</dbReference>
<dbReference type="Pfam" id="PF04185">
    <property type="entry name" value="Phosphoesterase"/>
    <property type="match status" value="1"/>
</dbReference>
<dbReference type="GO" id="GO:0009395">
    <property type="term" value="P:phospholipid catabolic process"/>
    <property type="evidence" value="ECO:0007669"/>
    <property type="project" value="TreeGrafter"/>
</dbReference>